<evidence type="ECO:0000313" key="1">
    <source>
        <dbReference type="EMBL" id="CAC5403631.1"/>
    </source>
</evidence>
<dbReference type="Proteomes" id="UP000507470">
    <property type="component" value="Unassembled WGS sequence"/>
</dbReference>
<dbReference type="InterPro" id="IPR011042">
    <property type="entry name" value="6-blade_b-propeller_TolB-like"/>
</dbReference>
<name>A0A6J8D7J8_MYTCO</name>
<accession>A0A6J8D7J8</accession>
<dbReference type="SMART" id="SM00135">
    <property type="entry name" value="LY"/>
    <property type="match status" value="5"/>
</dbReference>
<proteinExistence type="predicted"/>
<dbReference type="InterPro" id="IPR050778">
    <property type="entry name" value="Cueball_EGF_LRP_Nidogen"/>
</dbReference>
<dbReference type="EMBL" id="CACVKT020006799">
    <property type="protein sequence ID" value="CAC5403631.1"/>
    <property type="molecule type" value="Genomic_DNA"/>
</dbReference>
<gene>
    <name evidence="1" type="ORF">MCOR_37507</name>
</gene>
<dbReference type="OrthoDB" id="6101584at2759"/>
<dbReference type="PANTHER" id="PTHR46513">
    <property type="entry name" value="VITELLOGENIN RECEPTOR-LIKE PROTEIN-RELATED-RELATED"/>
    <property type="match status" value="1"/>
</dbReference>
<dbReference type="InterPro" id="IPR000033">
    <property type="entry name" value="LDLR_classB_rpt"/>
</dbReference>
<evidence type="ECO:0008006" key="3">
    <source>
        <dbReference type="Google" id="ProtNLM"/>
    </source>
</evidence>
<sequence>MKCFLFGFMIYVYFIDKGHQHKIIFSTNGKIKETDLITGNVADLLTNLQSVIHSIDYDYKYEYVYFTRFEQNDILRFRYPSEEPYISEIVTMADKPVGVAVDQLYNHMYLTEYGTGKLYRCNLNGSNKINILKDDPLYALTLDFSHRWMYYSTYLTGYGKIKRVRLNGTEKQTIIHSSHRIYGMSIDATGNQLYWMEYTSGVLKSSNTNGDNEIKVVSTNAASTNIGIHVYGSNVYCATGTTILNVTITTTTIKKVIYSDPERIFSVIFFNEKSYLTYNIMMKYSACVFIKLLIFVCFISRGLQNKIIYSIHGSIKEINLLNGEVSTLVSNLQSNIYSLDYDYKTGYVFFPRHNKDDILRFRYPSDTAYSTELVTSAREPIALVIDPLLNHVYWTEIYQQKIYRCNFDGTNKNLILQDDQLYAITLDYVNSWETIILRNCWLYYSTKTNKIRRSRLNGADKHTLKELVDVTGLGIDANKKRLYWMEYQKGDLESSDLNGTNAIKVVSTNKTRTNIGIYVYGSKIYCSNGYQTLKVTVSPVTMAEVVHTDTETIHGVLFYDGKNILIGRKW</sequence>
<keyword evidence="2" id="KW-1185">Reference proteome</keyword>
<dbReference type="SUPFAM" id="SSF63825">
    <property type="entry name" value="YWTD domain"/>
    <property type="match status" value="2"/>
</dbReference>
<dbReference type="AlphaFoldDB" id="A0A6J8D7J8"/>
<protein>
    <recommendedName>
        <fullName evidence="3">LRP5_6</fullName>
    </recommendedName>
</protein>
<evidence type="ECO:0000313" key="2">
    <source>
        <dbReference type="Proteomes" id="UP000507470"/>
    </source>
</evidence>
<reference evidence="1 2" key="1">
    <citation type="submission" date="2020-06" db="EMBL/GenBank/DDBJ databases">
        <authorList>
            <person name="Li R."/>
            <person name="Bekaert M."/>
        </authorList>
    </citation>
    <scope>NUCLEOTIDE SEQUENCE [LARGE SCALE GENOMIC DNA]</scope>
    <source>
        <strain evidence="2">wild</strain>
    </source>
</reference>
<dbReference type="Gene3D" id="2.120.10.30">
    <property type="entry name" value="TolB, C-terminal domain"/>
    <property type="match status" value="2"/>
</dbReference>
<organism evidence="1 2">
    <name type="scientific">Mytilus coruscus</name>
    <name type="common">Sea mussel</name>
    <dbReference type="NCBI Taxonomy" id="42192"/>
    <lineage>
        <taxon>Eukaryota</taxon>
        <taxon>Metazoa</taxon>
        <taxon>Spiralia</taxon>
        <taxon>Lophotrochozoa</taxon>
        <taxon>Mollusca</taxon>
        <taxon>Bivalvia</taxon>
        <taxon>Autobranchia</taxon>
        <taxon>Pteriomorphia</taxon>
        <taxon>Mytilida</taxon>
        <taxon>Mytiloidea</taxon>
        <taxon>Mytilidae</taxon>
        <taxon>Mytilinae</taxon>
        <taxon>Mytilus</taxon>
    </lineage>
</organism>